<feature type="compositionally biased region" description="Basic and acidic residues" evidence="1">
    <location>
        <begin position="783"/>
        <end position="793"/>
    </location>
</feature>
<keyword evidence="5" id="KW-1185">Reference proteome</keyword>
<dbReference type="GO" id="GO:0034501">
    <property type="term" value="P:protein localization to kinetochore"/>
    <property type="evidence" value="ECO:0007669"/>
    <property type="project" value="TreeGrafter"/>
</dbReference>
<feature type="compositionally biased region" description="Low complexity" evidence="1">
    <location>
        <begin position="729"/>
        <end position="738"/>
    </location>
</feature>
<evidence type="ECO:0000259" key="3">
    <source>
        <dbReference type="Pfam" id="PF14919"/>
    </source>
</evidence>
<dbReference type="RefSeq" id="XP_031429597.1">
    <property type="nucleotide sequence ID" value="XM_031573737.2"/>
</dbReference>
<dbReference type="OrthoDB" id="8633268at2759"/>
<evidence type="ECO:0000313" key="6">
    <source>
        <dbReference type="RefSeq" id="XP_031429597.1"/>
    </source>
</evidence>
<evidence type="ECO:0000313" key="5">
    <source>
        <dbReference type="Proteomes" id="UP000515152"/>
    </source>
</evidence>
<dbReference type="PANTHER" id="PTHR14382">
    <property type="entry name" value="MDM2-BINDING PROTEIN"/>
    <property type="match status" value="1"/>
</dbReference>
<feature type="compositionally biased region" description="Acidic residues" evidence="1">
    <location>
        <begin position="500"/>
        <end position="510"/>
    </location>
</feature>
<protein>
    <submittedName>
        <fullName evidence="6">Mdm2-binding protein</fullName>
    </submittedName>
</protein>
<evidence type="ECO:0000259" key="4">
    <source>
        <dbReference type="Pfam" id="PF14920"/>
    </source>
</evidence>
<feature type="domain" description="DM2" evidence="3">
    <location>
        <begin position="264"/>
        <end position="603"/>
    </location>
</feature>
<accession>A0A6P8G270</accession>
<dbReference type="InterPro" id="IPR029421">
    <property type="entry name" value="MTBP_N"/>
</dbReference>
<dbReference type="Pfam" id="PF14920">
    <property type="entry name" value="MTBP_C"/>
    <property type="match status" value="1"/>
</dbReference>
<dbReference type="PANTHER" id="PTHR14382:SF1">
    <property type="entry name" value="MDM2-BINDING PROTEIN"/>
    <property type="match status" value="1"/>
</dbReference>
<dbReference type="InterPro" id="IPR039061">
    <property type="entry name" value="MTBP"/>
</dbReference>
<dbReference type="InterPro" id="IPR029420">
    <property type="entry name" value="MTBP_central"/>
</dbReference>
<dbReference type="KEGG" id="char:105899260"/>
<feature type="domain" description="DM2" evidence="2">
    <location>
        <begin position="1"/>
        <end position="245"/>
    </location>
</feature>
<dbReference type="GO" id="GO:0000776">
    <property type="term" value="C:kinetochore"/>
    <property type="evidence" value="ECO:0007669"/>
    <property type="project" value="TreeGrafter"/>
</dbReference>
<evidence type="ECO:0000256" key="1">
    <source>
        <dbReference type="SAM" id="MobiDB-lite"/>
    </source>
</evidence>
<dbReference type="GO" id="GO:0031396">
    <property type="term" value="P:regulation of protein ubiquitination"/>
    <property type="evidence" value="ECO:0007669"/>
    <property type="project" value="InterPro"/>
</dbReference>
<dbReference type="InterPro" id="IPR029418">
    <property type="entry name" value="MTBP_C"/>
</dbReference>
<feature type="region of interest" description="Disordered" evidence="1">
    <location>
        <begin position="485"/>
        <end position="564"/>
    </location>
</feature>
<feature type="compositionally biased region" description="Polar residues" evidence="1">
    <location>
        <begin position="485"/>
        <end position="497"/>
    </location>
</feature>
<feature type="compositionally biased region" description="Basic and acidic residues" evidence="1">
    <location>
        <begin position="511"/>
        <end position="521"/>
    </location>
</feature>
<dbReference type="Pfam" id="PF14918">
    <property type="entry name" value="MTBP_N"/>
    <property type="match status" value="1"/>
</dbReference>
<feature type="compositionally biased region" description="Polar residues" evidence="1">
    <location>
        <begin position="747"/>
        <end position="765"/>
    </location>
</feature>
<dbReference type="GO" id="GO:0007089">
    <property type="term" value="P:traversing start control point of mitotic cell cycle"/>
    <property type="evidence" value="ECO:0007669"/>
    <property type="project" value="TreeGrafter"/>
</dbReference>
<reference evidence="6" key="1">
    <citation type="submission" date="2025-08" db="UniProtKB">
        <authorList>
            <consortium name="RefSeq"/>
        </authorList>
    </citation>
    <scope>IDENTIFICATION</scope>
</reference>
<gene>
    <name evidence="6" type="primary">LOC105899260</name>
</gene>
<dbReference type="AlphaFoldDB" id="A0A6P8G270"/>
<proteinExistence type="predicted"/>
<dbReference type="Pfam" id="PF14919">
    <property type="entry name" value="MTBP_mid"/>
    <property type="match status" value="1"/>
</dbReference>
<name>A0A6P8G270_CLUHA</name>
<dbReference type="Proteomes" id="UP000515152">
    <property type="component" value="Chromosome 1"/>
</dbReference>
<dbReference type="GeneID" id="105899260"/>
<feature type="domain" description="MDN2-binding protein C-terminal" evidence="4">
    <location>
        <begin position="607"/>
        <end position="858"/>
    </location>
</feature>
<organism evidence="5 6">
    <name type="scientific">Clupea harengus</name>
    <name type="common">Atlantic herring</name>
    <dbReference type="NCBI Taxonomy" id="7950"/>
    <lineage>
        <taxon>Eukaryota</taxon>
        <taxon>Metazoa</taxon>
        <taxon>Chordata</taxon>
        <taxon>Craniata</taxon>
        <taxon>Vertebrata</taxon>
        <taxon>Euteleostomi</taxon>
        <taxon>Actinopterygii</taxon>
        <taxon>Neopterygii</taxon>
        <taxon>Teleostei</taxon>
        <taxon>Clupei</taxon>
        <taxon>Clupeiformes</taxon>
        <taxon>Clupeoidei</taxon>
        <taxon>Clupeidae</taxon>
        <taxon>Clupea</taxon>
    </lineage>
</organism>
<evidence type="ECO:0000259" key="2">
    <source>
        <dbReference type="Pfam" id="PF14918"/>
    </source>
</evidence>
<sequence length="868" mass="96692">MDRYVVVVTFNLESDGSSKDYKGLQTAKQIYDKLKEISASKYMTDVSPMPACSLSGKPVPQKWFFSLQACCGSTQFCSSEWEELVESSQKSDSEEVGPSALEACLTAVEEQEEQTEQPSIKELLEEAADGLHLLADKLPLPGRSLLDVIFLCVDKEAPTMKHFLPLVGSLKHMQSWHSAKMTMVTEHREGWQKEALYLMARVCDSSDVLSCLDEREVWRGAVLIREKKMASEVRFEGFCLKRIHARGSWSVGTHGYTDHQLPGEVFHYYQPTLNLVQLVLVSDLPVFSWSSTEFELGLVSRSTRARMLLDQLATLRGKVAALFSLSCVVSALAMPSASQLSTHRWKEFMAKRPKALSVPEVEVKGEMAHYFLLVQGTAEGGCRARMIHSANQMNGAAALETVNALMRRNDSPSSGQSTVDWLRSLPCIRGDELLRQEKCLAKVQTLVLKECLSRREEAQMSAAMPASHLWTVLSLAREQFFSMQPTALSKGSPSPQAQEQEQEQGQEQEQEQGRSLEDSRRGPTSAWPERSVLHNYEKLRSRRQKSRSGILASSSESLMAPKDVQRDSSSLLDATELLKYFTPEGQPIAPLQPLLLLRGENAFLLSPNLTPKKVSQLPFRKATRSHYHGIEFCLDELGALERDRGMVRLQARLIRYETHTTCSKEPCPIPFALSPAPSPAVLSEPGSVPDGESLAQVELPRLKRHARDPDHHSYPHKRLAKSESGEGPGSHSSTSSGFGPLGASRALRQQTRPQSTSGASRSTARGATESQEEAPPQQSQKPTEGRGESRSQKHYRMLKEVVMKTLKQHGISGQHQAFEACSQRLFEISKFYLKDLKTSRGLHEEMKKAASSNAKQVIDWVLEKASKT</sequence>
<feature type="region of interest" description="Disordered" evidence="1">
    <location>
        <begin position="705"/>
        <end position="793"/>
    </location>
</feature>